<dbReference type="SUPFAM" id="SSF50104">
    <property type="entry name" value="Translation proteins SH3-like domain"/>
    <property type="match status" value="1"/>
</dbReference>
<dbReference type="PANTHER" id="PTHR30053">
    <property type="entry name" value="ELONGATION FACTOR P"/>
    <property type="match status" value="1"/>
</dbReference>
<dbReference type="FunFam" id="2.40.50.140:FF:000004">
    <property type="entry name" value="Elongation factor P"/>
    <property type="match status" value="1"/>
</dbReference>
<dbReference type="InterPro" id="IPR008991">
    <property type="entry name" value="Translation_prot_SH3-like_sf"/>
</dbReference>
<dbReference type="Gene3D" id="2.40.50.140">
    <property type="entry name" value="Nucleic acid-binding proteins"/>
    <property type="match status" value="2"/>
</dbReference>
<dbReference type="PIRSF" id="PIRSF005901">
    <property type="entry name" value="EF-P"/>
    <property type="match status" value="1"/>
</dbReference>
<feature type="domain" description="Elongation factor P C-terminal" evidence="7">
    <location>
        <begin position="131"/>
        <end position="186"/>
    </location>
</feature>
<dbReference type="SUPFAM" id="SSF50249">
    <property type="entry name" value="Nucleic acid-binding proteins"/>
    <property type="match status" value="1"/>
</dbReference>
<evidence type="ECO:0000256" key="4">
    <source>
        <dbReference type="ARBA" id="ARBA00022490"/>
    </source>
</evidence>
<accession>A0A1F8FH70</accession>
<dbReference type="Proteomes" id="UP000178197">
    <property type="component" value="Unassembled WGS sequence"/>
</dbReference>
<dbReference type="PANTHER" id="PTHR30053:SF12">
    <property type="entry name" value="ELONGATION FACTOR P (EF-P) FAMILY PROTEIN"/>
    <property type="match status" value="1"/>
</dbReference>
<comment type="caution">
    <text evidence="8">The sequence shown here is derived from an EMBL/GenBank/DDBJ whole genome shotgun (WGS) entry which is preliminary data.</text>
</comment>
<evidence type="ECO:0000313" key="9">
    <source>
        <dbReference type="Proteomes" id="UP000178197"/>
    </source>
</evidence>
<keyword evidence="6" id="KW-0648">Protein biosynthesis</keyword>
<dbReference type="InterPro" id="IPR020599">
    <property type="entry name" value="Transl_elong_fac_P/YeiP"/>
</dbReference>
<comment type="subcellular location">
    <subcellularLocation>
        <location evidence="1">Cytoplasm</location>
    </subcellularLocation>
</comment>
<protein>
    <recommendedName>
        <fullName evidence="7">Elongation factor P C-terminal domain-containing protein</fullName>
    </recommendedName>
</protein>
<evidence type="ECO:0000259" key="7">
    <source>
        <dbReference type="SMART" id="SM00841"/>
    </source>
</evidence>
<dbReference type="InterPro" id="IPR013185">
    <property type="entry name" value="Transl_elong_KOW-like"/>
</dbReference>
<evidence type="ECO:0000256" key="5">
    <source>
        <dbReference type="ARBA" id="ARBA00022768"/>
    </source>
</evidence>
<dbReference type="CDD" id="cd05794">
    <property type="entry name" value="S1_EF-P_repeat_2"/>
    <property type="match status" value="1"/>
</dbReference>
<proteinExistence type="inferred from homology"/>
<dbReference type="PROSITE" id="PS01275">
    <property type="entry name" value="EFP"/>
    <property type="match status" value="1"/>
</dbReference>
<dbReference type="NCBIfam" id="NF001810">
    <property type="entry name" value="PRK00529.1"/>
    <property type="match status" value="1"/>
</dbReference>
<dbReference type="Pfam" id="PF09285">
    <property type="entry name" value="Elong-fact-P_C"/>
    <property type="match status" value="1"/>
</dbReference>
<dbReference type="Pfam" id="PF08207">
    <property type="entry name" value="EFP_N"/>
    <property type="match status" value="1"/>
</dbReference>
<sequence>MALGMNDLKSGVFFIYEGQPYVVLETHHLKMQQRRPVMQTKFKNLLNGKLYERNFQQSDVFEEADVARQNVKFLYSHRNEYWFSEEKDPGKRFKLDQDLIGETTKYLKPNTILGAILFNQKIINIELPVKMDFKVIEAPPAIRGDTAQGGVKQVKIETGAFVNVPLFINEGDIIRLNTQTGDYVERVDKK</sequence>
<dbReference type="InterPro" id="IPR015365">
    <property type="entry name" value="Elong-fact-P_C"/>
</dbReference>
<comment type="similarity">
    <text evidence="3">Belongs to the elongation factor P family.</text>
</comment>
<dbReference type="GO" id="GO:0003746">
    <property type="term" value="F:translation elongation factor activity"/>
    <property type="evidence" value="ECO:0007669"/>
    <property type="project" value="UniProtKB-KW"/>
</dbReference>
<dbReference type="AlphaFoldDB" id="A0A1F8FH70"/>
<dbReference type="GO" id="GO:0005829">
    <property type="term" value="C:cytosol"/>
    <property type="evidence" value="ECO:0007669"/>
    <property type="project" value="UniProtKB-ARBA"/>
</dbReference>
<evidence type="ECO:0000256" key="1">
    <source>
        <dbReference type="ARBA" id="ARBA00004496"/>
    </source>
</evidence>
<dbReference type="GO" id="GO:0043043">
    <property type="term" value="P:peptide biosynthetic process"/>
    <property type="evidence" value="ECO:0007669"/>
    <property type="project" value="InterPro"/>
</dbReference>
<comment type="pathway">
    <text evidence="2">Protein biosynthesis; polypeptide chain elongation.</text>
</comment>
<dbReference type="Gene3D" id="2.30.30.30">
    <property type="match status" value="1"/>
</dbReference>
<gene>
    <name evidence="8" type="ORF">A3C71_01840</name>
</gene>
<dbReference type="InterPro" id="IPR014722">
    <property type="entry name" value="Rib_uL2_dom2"/>
</dbReference>
<evidence type="ECO:0000256" key="3">
    <source>
        <dbReference type="ARBA" id="ARBA00009479"/>
    </source>
</evidence>
<evidence type="ECO:0000256" key="2">
    <source>
        <dbReference type="ARBA" id="ARBA00004815"/>
    </source>
</evidence>
<dbReference type="SMART" id="SM00841">
    <property type="entry name" value="Elong-fact-P_C"/>
    <property type="match status" value="1"/>
</dbReference>
<evidence type="ECO:0000313" key="8">
    <source>
        <dbReference type="EMBL" id="OGN12492.1"/>
    </source>
</evidence>
<dbReference type="EMBL" id="MGJT01000017">
    <property type="protein sequence ID" value="OGN12492.1"/>
    <property type="molecule type" value="Genomic_DNA"/>
</dbReference>
<reference evidence="8 9" key="1">
    <citation type="journal article" date="2016" name="Nat. Commun.">
        <title>Thousands of microbial genomes shed light on interconnected biogeochemical processes in an aquifer system.</title>
        <authorList>
            <person name="Anantharaman K."/>
            <person name="Brown C.T."/>
            <person name="Hug L.A."/>
            <person name="Sharon I."/>
            <person name="Castelle C.J."/>
            <person name="Probst A.J."/>
            <person name="Thomas B.C."/>
            <person name="Singh A."/>
            <person name="Wilkins M.J."/>
            <person name="Karaoz U."/>
            <person name="Brodie E.L."/>
            <person name="Williams K.H."/>
            <person name="Hubbard S.S."/>
            <person name="Banfield J.F."/>
        </authorList>
    </citation>
    <scope>NUCLEOTIDE SEQUENCE [LARGE SCALE GENOMIC DNA]</scope>
</reference>
<evidence type="ECO:0000256" key="6">
    <source>
        <dbReference type="ARBA" id="ARBA00022917"/>
    </source>
</evidence>
<dbReference type="InterPro" id="IPR012340">
    <property type="entry name" value="NA-bd_OB-fold"/>
</dbReference>
<organism evidence="8 9">
    <name type="scientific">Candidatus Yanofskybacteria bacterium RIFCSPHIGHO2_02_FULL_43_15c</name>
    <dbReference type="NCBI Taxonomy" id="1802679"/>
    <lineage>
        <taxon>Bacteria</taxon>
        <taxon>Candidatus Yanofskyibacteriota</taxon>
    </lineage>
</organism>
<name>A0A1F8FH70_9BACT</name>
<keyword evidence="5" id="KW-0251">Elongation factor</keyword>
<dbReference type="InterPro" id="IPR013852">
    <property type="entry name" value="Transl_elong_P/YeiP_CS"/>
</dbReference>
<keyword evidence="4" id="KW-0963">Cytoplasm</keyword>
<dbReference type="FunFam" id="2.30.30.30:FF:000003">
    <property type="entry name" value="Elongation factor P"/>
    <property type="match status" value="1"/>
</dbReference>